<evidence type="ECO:0000313" key="1">
    <source>
        <dbReference type="EMBL" id="KAJ8674215.1"/>
    </source>
</evidence>
<proteinExistence type="predicted"/>
<accession>A0ACC2NSF2</accession>
<comment type="caution">
    <text evidence="1">The sequence shown here is derived from an EMBL/GenBank/DDBJ whole genome shotgun (WGS) entry which is preliminary data.</text>
</comment>
<reference evidence="1" key="1">
    <citation type="submission" date="2023-04" db="EMBL/GenBank/DDBJ databases">
        <title>A chromosome-level genome assembly of the parasitoid wasp Eretmocerus hayati.</title>
        <authorList>
            <person name="Zhong Y."/>
            <person name="Liu S."/>
            <person name="Liu Y."/>
        </authorList>
    </citation>
    <scope>NUCLEOTIDE SEQUENCE</scope>
    <source>
        <strain evidence="1">ZJU_SS_LIU_2023</strain>
    </source>
</reference>
<sequence>MYCASPEVLGRLGVSATYSLQNTRDLVVTGPGVVHGIQHYTWTKAVAINIVPKNIWDLPELNPCNYPTMPRMPLNETVPQASAEGRDGTSSPQSKAPPSEQVAIPEA</sequence>
<organism evidence="1 2">
    <name type="scientific">Eretmocerus hayati</name>
    <dbReference type="NCBI Taxonomy" id="131215"/>
    <lineage>
        <taxon>Eukaryota</taxon>
        <taxon>Metazoa</taxon>
        <taxon>Ecdysozoa</taxon>
        <taxon>Arthropoda</taxon>
        <taxon>Hexapoda</taxon>
        <taxon>Insecta</taxon>
        <taxon>Pterygota</taxon>
        <taxon>Neoptera</taxon>
        <taxon>Endopterygota</taxon>
        <taxon>Hymenoptera</taxon>
        <taxon>Apocrita</taxon>
        <taxon>Proctotrupomorpha</taxon>
        <taxon>Chalcidoidea</taxon>
        <taxon>Aphelinidae</taxon>
        <taxon>Aphelininae</taxon>
        <taxon>Eretmocerus</taxon>
    </lineage>
</organism>
<evidence type="ECO:0000313" key="2">
    <source>
        <dbReference type="Proteomes" id="UP001239111"/>
    </source>
</evidence>
<name>A0ACC2NSF2_9HYME</name>
<dbReference type="EMBL" id="CM056743">
    <property type="protein sequence ID" value="KAJ8674215.1"/>
    <property type="molecule type" value="Genomic_DNA"/>
</dbReference>
<dbReference type="Proteomes" id="UP001239111">
    <property type="component" value="Chromosome 3"/>
</dbReference>
<protein>
    <submittedName>
        <fullName evidence="1">Uncharacterized protein</fullName>
    </submittedName>
</protein>
<keyword evidence="2" id="KW-1185">Reference proteome</keyword>
<gene>
    <name evidence="1" type="ORF">QAD02_005477</name>
</gene>